<feature type="compositionally biased region" description="Low complexity" evidence="7">
    <location>
        <begin position="485"/>
        <end position="525"/>
    </location>
</feature>
<evidence type="ECO:0000256" key="5">
    <source>
        <dbReference type="ARBA" id="ARBA00023136"/>
    </source>
</evidence>
<evidence type="ECO:0008006" key="10">
    <source>
        <dbReference type="Google" id="ProtNLM"/>
    </source>
</evidence>
<dbReference type="SUPFAM" id="SSF53474">
    <property type="entry name" value="alpha/beta-Hydrolases"/>
    <property type="match status" value="1"/>
</dbReference>
<keyword evidence="5" id="KW-0472">Membrane</keyword>
<dbReference type="Pfam" id="PF05277">
    <property type="entry name" value="DUF726"/>
    <property type="match status" value="2"/>
</dbReference>
<evidence type="ECO:0000256" key="4">
    <source>
        <dbReference type="ARBA" id="ARBA00022989"/>
    </source>
</evidence>
<feature type="compositionally biased region" description="Low complexity" evidence="7">
    <location>
        <begin position="819"/>
        <end position="840"/>
    </location>
</feature>
<dbReference type="EMBL" id="FNXT01000650">
    <property type="protein sequence ID" value="SZX65589.1"/>
    <property type="molecule type" value="Genomic_DNA"/>
</dbReference>
<feature type="compositionally biased region" description="Acidic residues" evidence="7">
    <location>
        <begin position="882"/>
        <end position="891"/>
    </location>
</feature>
<keyword evidence="4" id="KW-1133">Transmembrane helix</keyword>
<sequence>MDLNDAERYAVAALFTLALHSTHVETGVDKNGNSLSESDIAWGCPSEELFDEYLASQEPLKLPAALQDIFWGHDCMAHAGLAPRLYAWLKIPRKAWPGLLRMPDLAGSGAGSAAAVEAFVALVRRYSAFLDPELAFTTGHAARLQQRFSLLAGNAPAEDAAQQQPQQQEGRCSASSGEEHVEDGSTAAPVAGVAGAATQQAAGSCSQAAAAAAASVVAGSAVSGSGDSTAAATPVQGVEAKSADAGNLDGAGAVTQAAAAAPASAPAADAVAAAAASVTAAAVAAAGEASKATSHRPAAAVTGADAAADAASQQQQQQQQQQHLDEASGAAAGPAAALARASSAAAELDELRQTVDQLPRAAAEGTVVPAATFTPAEHYEHSTSHKAVLAVYELIGGCLSSNSEPLIEAIVSGAAAREAESAAAAELAQKQRQQRQQSGGGVSDSAAVPAAPPDSSSGSSSSLTKRPSAAWFPEANAGDDDQTAAGPSARSQSSNSSSEAANAAAASAPASQQQQQQQQQQQELSQQQQATQQGLAVLQWYDARARVAVKRVAHWLRVPWPQVRAFEQMWAAQALSVDPSAQPTYSSGSRALTYLKVGAAAVGGGALLAVTGGLAAPAIAAGLGAAVTLVHGGAATAAAVAAAAGSTAGTAAVTGLFGAWGASVGGGSAGRLYGEVKEFGFWDLNTSIYTDGSALADRDAAAAAAAEEEAAAADTAAAAQQEQEASAAAAALEEAAAKAASGEAAAASTAATGAAAAAAQQESGVQQQQSQQQSSFLYRLFSSQQDSSSAAGTTSSSKKQAAASAAAAAAVAASAAAAGESSSKSSNPSSPLRQQQQQQQPSRLWGWGRQPAKQDAAAAADDEVEEAALQTRYIRLQEDAFSDDGSEEDEQQQQQQQQQQGGKAQDAAPAVGSDKQAAEAPATAAAAASSATARSSPAAAAAAAAAGSPRSKGVTGLFKPKAAAAPPQPPVHVPLLPTPVNPKHSAEMRMALTIAVNGCCISSLEDFVRPWLSLPSRDCDRFAVVWESACLKELGGALVSFIAQQALTQVTQRTIQAFLYTGLVGALALPMTLTTAMKVAFGSKWLVALRRAQAAGKMLAMQLAQGCHGGRPVTLIGCSMGARLIFHTLLELSRLGAHGCVENVILLGAPLSCRPDRWCAARSVVSGRLINGYSVNDWTLGLLYRVHSSSSIWLQAAGIWRVDVPGVENVNLSRLVNGHSDYLTAMEEILEVINLHDV</sequence>
<feature type="compositionally biased region" description="Low complexity" evidence="7">
    <location>
        <begin position="155"/>
        <end position="169"/>
    </location>
</feature>
<comment type="subcellular location">
    <subcellularLocation>
        <location evidence="1">Membrane</location>
        <topology evidence="1">Multi-pass membrane protein</topology>
    </subcellularLocation>
</comment>
<evidence type="ECO:0000313" key="9">
    <source>
        <dbReference type="Proteomes" id="UP000256970"/>
    </source>
</evidence>
<dbReference type="PANTHER" id="PTHR17920:SF3">
    <property type="entry name" value="TRANSMEMBRANE AND COILED-COIL DOMAIN-CONTAINING PROTEIN 4"/>
    <property type="match status" value="1"/>
</dbReference>
<protein>
    <recommendedName>
        <fullName evidence="10">DUF726 domain-containing protein</fullName>
    </recommendedName>
</protein>
<dbReference type="AlphaFoldDB" id="A0A383VL84"/>
<evidence type="ECO:0000256" key="7">
    <source>
        <dbReference type="SAM" id="MobiDB-lite"/>
    </source>
</evidence>
<feature type="coiled-coil region" evidence="6">
    <location>
        <begin position="703"/>
        <end position="738"/>
    </location>
</feature>
<organism evidence="8 9">
    <name type="scientific">Tetradesmus obliquus</name>
    <name type="common">Green alga</name>
    <name type="synonym">Acutodesmus obliquus</name>
    <dbReference type="NCBI Taxonomy" id="3088"/>
    <lineage>
        <taxon>Eukaryota</taxon>
        <taxon>Viridiplantae</taxon>
        <taxon>Chlorophyta</taxon>
        <taxon>core chlorophytes</taxon>
        <taxon>Chlorophyceae</taxon>
        <taxon>CS clade</taxon>
        <taxon>Sphaeropleales</taxon>
        <taxon>Scenedesmaceae</taxon>
        <taxon>Tetradesmus</taxon>
    </lineage>
</organism>
<dbReference type="GO" id="GO:0016020">
    <property type="term" value="C:membrane"/>
    <property type="evidence" value="ECO:0007669"/>
    <property type="project" value="UniProtKB-SubCell"/>
</dbReference>
<keyword evidence="3" id="KW-0812">Transmembrane</keyword>
<evidence type="ECO:0000256" key="2">
    <source>
        <dbReference type="ARBA" id="ARBA00009824"/>
    </source>
</evidence>
<evidence type="ECO:0000256" key="6">
    <source>
        <dbReference type="SAM" id="Coils"/>
    </source>
</evidence>
<reference evidence="8 9" key="1">
    <citation type="submission" date="2016-10" db="EMBL/GenBank/DDBJ databases">
        <authorList>
            <person name="Cai Z."/>
        </authorList>
    </citation>
    <scope>NUCLEOTIDE SEQUENCE [LARGE SCALE GENOMIC DNA]</scope>
</reference>
<evidence type="ECO:0000256" key="3">
    <source>
        <dbReference type="ARBA" id="ARBA00022692"/>
    </source>
</evidence>
<proteinExistence type="inferred from homology"/>
<dbReference type="InterPro" id="IPR029058">
    <property type="entry name" value="AB_hydrolase_fold"/>
</dbReference>
<dbReference type="Proteomes" id="UP000256970">
    <property type="component" value="Unassembled WGS sequence"/>
</dbReference>
<evidence type="ECO:0000313" key="8">
    <source>
        <dbReference type="EMBL" id="SZX65589.1"/>
    </source>
</evidence>
<evidence type="ECO:0000256" key="1">
    <source>
        <dbReference type="ARBA" id="ARBA00004141"/>
    </source>
</evidence>
<accession>A0A383VL84</accession>
<feature type="compositionally biased region" description="Low complexity" evidence="7">
    <location>
        <begin position="425"/>
        <end position="462"/>
    </location>
</feature>
<feature type="region of interest" description="Disordered" evidence="7">
    <location>
        <begin position="819"/>
        <end position="865"/>
    </location>
</feature>
<feature type="region of interest" description="Disordered" evidence="7">
    <location>
        <begin position="155"/>
        <end position="185"/>
    </location>
</feature>
<name>A0A383VL84_TETOB</name>
<dbReference type="PANTHER" id="PTHR17920">
    <property type="entry name" value="TRANSMEMBRANE AND COILED-COIL DOMAIN-CONTAINING PROTEIN 4 TMCO4"/>
    <property type="match status" value="1"/>
</dbReference>
<feature type="region of interest" description="Disordered" evidence="7">
    <location>
        <begin position="425"/>
        <end position="525"/>
    </location>
</feature>
<dbReference type="InterPro" id="IPR007941">
    <property type="entry name" value="DUF726"/>
</dbReference>
<feature type="region of interest" description="Disordered" evidence="7">
    <location>
        <begin position="882"/>
        <end position="923"/>
    </location>
</feature>
<keyword evidence="9" id="KW-1185">Reference proteome</keyword>
<gene>
    <name evidence="8" type="ORF">BQ4739_LOCUS6069</name>
</gene>
<feature type="region of interest" description="Disordered" evidence="7">
    <location>
        <begin position="288"/>
        <end position="336"/>
    </location>
</feature>
<comment type="similarity">
    <text evidence="2">Belongs to the TMCO4 family.</text>
</comment>
<keyword evidence="6" id="KW-0175">Coiled coil</keyword>